<comment type="similarity">
    <text evidence="1 9 10">Belongs to the class-I aminoacyl-tRNA synthetase family.</text>
</comment>
<dbReference type="SUPFAM" id="SSF160113">
    <property type="entry name" value="YegP-like"/>
    <property type="match status" value="1"/>
</dbReference>
<keyword evidence="7 9" id="KW-0030">Aminoacyl-tRNA synthetase</keyword>
<dbReference type="Gene3D" id="3.40.50.620">
    <property type="entry name" value="HUPs"/>
    <property type="match status" value="1"/>
</dbReference>
<dbReference type="PRINTS" id="PR01039">
    <property type="entry name" value="TRNASYNTHTRP"/>
</dbReference>
<dbReference type="PANTHER" id="PTHR43766:SF1">
    <property type="entry name" value="TRYPTOPHAN--TRNA LIGASE, MITOCHONDRIAL"/>
    <property type="match status" value="1"/>
</dbReference>
<dbReference type="RefSeq" id="WP_109060173.1">
    <property type="nucleotide sequence ID" value="NZ_QETA01000001.1"/>
</dbReference>
<organism evidence="11 12">
    <name type="scientific">Corticimicrobacter populi</name>
    <dbReference type="NCBI Taxonomy" id="2175229"/>
    <lineage>
        <taxon>Bacteria</taxon>
        <taxon>Pseudomonadati</taxon>
        <taxon>Pseudomonadota</taxon>
        <taxon>Betaproteobacteria</taxon>
        <taxon>Burkholderiales</taxon>
        <taxon>Alcaligenaceae</taxon>
        <taxon>Corticimicrobacter</taxon>
    </lineage>
</organism>
<dbReference type="PANTHER" id="PTHR43766">
    <property type="entry name" value="TRYPTOPHAN--TRNA LIGASE, MITOCHONDRIAL"/>
    <property type="match status" value="1"/>
</dbReference>
<keyword evidence="5 9" id="KW-0067">ATP-binding</keyword>
<feature type="short sequence motif" description="'HIGH' region" evidence="9">
    <location>
        <begin position="11"/>
        <end position="19"/>
    </location>
</feature>
<comment type="subunit">
    <text evidence="9">Homodimer.</text>
</comment>
<gene>
    <name evidence="9" type="primary">trpS</name>
    <name evidence="11" type="ORF">DD235_00840</name>
</gene>
<dbReference type="InterPro" id="IPR024109">
    <property type="entry name" value="Trp-tRNA-ligase_bac-type"/>
</dbReference>
<dbReference type="InterPro" id="IPR014729">
    <property type="entry name" value="Rossmann-like_a/b/a_fold"/>
</dbReference>
<evidence type="ECO:0000256" key="1">
    <source>
        <dbReference type="ARBA" id="ARBA00005594"/>
    </source>
</evidence>
<reference evidence="12" key="1">
    <citation type="submission" date="2018-05" db="EMBL/GenBank/DDBJ databases">
        <authorList>
            <person name="Li Y."/>
        </authorList>
    </citation>
    <scope>NUCLEOTIDE SEQUENCE [LARGE SCALE GENOMIC DNA]</scope>
    <source>
        <strain evidence="12">3d-2-2</strain>
    </source>
</reference>
<keyword evidence="2 9" id="KW-0963">Cytoplasm</keyword>
<evidence type="ECO:0000256" key="7">
    <source>
        <dbReference type="ARBA" id="ARBA00023146"/>
    </source>
</evidence>
<feature type="binding site" evidence="9">
    <location>
        <begin position="18"/>
        <end position="19"/>
    </location>
    <ligand>
        <name>ATP</name>
        <dbReference type="ChEBI" id="CHEBI:30616"/>
    </ligand>
</feature>
<dbReference type="SUPFAM" id="SSF52374">
    <property type="entry name" value="Nucleotidylyl transferase"/>
    <property type="match status" value="1"/>
</dbReference>
<accession>A0A2V1K546</accession>
<dbReference type="NCBIfam" id="NF008923">
    <property type="entry name" value="PRK12284.1"/>
    <property type="match status" value="1"/>
</dbReference>
<evidence type="ECO:0000256" key="9">
    <source>
        <dbReference type="HAMAP-Rule" id="MF_00140"/>
    </source>
</evidence>
<dbReference type="InterPro" id="IPR002306">
    <property type="entry name" value="Trp-tRNA-ligase"/>
</dbReference>
<dbReference type="Proteomes" id="UP000245212">
    <property type="component" value="Unassembled WGS sequence"/>
</dbReference>
<comment type="caution">
    <text evidence="11">The sequence shown here is derived from an EMBL/GenBank/DDBJ whole genome shotgun (WGS) entry which is preliminary data.</text>
</comment>
<dbReference type="EMBL" id="QETA01000001">
    <property type="protein sequence ID" value="PWF24769.1"/>
    <property type="molecule type" value="Genomic_DNA"/>
</dbReference>
<keyword evidence="12" id="KW-1185">Reference proteome</keyword>
<keyword evidence="4 9" id="KW-0547">Nucleotide-binding</keyword>
<protein>
    <recommendedName>
        <fullName evidence="9">Tryptophan--tRNA ligase</fullName>
        <ecNumber evidence="9">6.1.1.2</ecNumber>
    </recommendedName>
    <alternativeName>
        <fullName evidence="9">Tryptophanyl-tRNA synthetase</fullName>
        <shortName evidence="9">TrpRS</shortName>
    </alternativeName>
</protein>
<dbReference type="GO" id="GO:0004830">
    <property type="term" value="F:tryptophan-tRNA ligase activity"/>
    <property type="evidence" value="ECO:0007669"/>
    <property type="project" value="UniProtKB-UniRule"/>
</dbReference>
<dbReference type="GO" id="GO:0006436">
    <property type="term" value="P:tryptophanyl-tRNA aminoacylation"/>
    <property type="evidence" value="ECO:0007669"/>
    <property type="project" value="UniProtKB-UniRule"/>
</dbReference>
<dbReference type="AlphaFoldDB" id="A0A2V1K546"/>
<dbReference type="CDD" id="cd00806">
    <property type="entry name" value="TrpRS_core"/>
    <property type="match status" value="1"/>
</dbReference>
<keyword evidence="6 9" id="KW-0648">Protein biosynthesis</keyword>
<feature type="binding site" evidence="9">
    <location>
        <begin position="10"/>
        <end position="12"/>
    </location>
    <ligand>
        <name>ATP</name>
        <dbReference type="ChEBI" id="CHEBI:30616"/>
    </ligand>
</feature>
<feature type="binding site" evidence="9">
    <location>
        <begin position="204"/>
        <end position="208"/>
    </location>
    <ligand>
        <name>ATP</name>
        <dbReference type="ChEBI" id="CHEBI:30616"/>
    </ligand>
</feature>
<dbReference type="Gene3D" id="1.10.240.10">
    <property type="entry name" value="Tyrosyl-Transfer RNA Synthetase"/>
    <property type="match status" value="1"/>
</dbReference>
<evidence type="ECO:0000256" key="8">
    <source>
        <dbReference type="ARBA" id="ARBA00049929"/>
    </source>
</evidence>
<feature type="short sequence motif" description="'KMSKS' region" evidence="9">
    <location>
        <begin position="204"/>
        <end position="208"/>
    </location>
</feature>
<dbReference type="InterPro" id="IPR050203">
    <property type="entry name" value="Trp-tRNA_synthetase"/>
</dbReference>
<sequence length="457" mass="50052">MNTRVLTGITTSGTPHLGNFAGAIWPAILSSRQPDVDAFYFMADYHALIKCGDPARVARSRLEIAATWLAAGLDPERVTFYRQSDIPEIPELSWFLTCVTAKGLMNRAHAYKASVDQNQAQGVEPDDGVTMGLYSYPVLMAADILMFNAHRVPVGRDQIQHIEMARDIAQRFNHLYGAGQDFFVLPEVAIAEDVATLPGLDGRKMSKSYNNTIPLFEGGAQATRAAIMRIVTDSRQPGEPKDAENSHLFMLYKAFATEAESATFRRELETGLGWGDAKQALFERLEQTLAPMRERYESLIAAPERIEDILQAGAAKARRIATPFMQTLREAVGLRRLATVSQAGTPASKAKGKGKGKGGKTARFVSYRDEDGKFRFRLLDADGSQLLHSVPFDEPRAAGAASRNLVERQKDLAWATVPEGGGQLLLDGNVLGFTAATDLEPAQLRVQQALEALAQQD</sequence>
<dbReference type="InterPro" id="IPR002305">
    <property type="entry name" value="aa-tRNA-synth_Ic"/>
</dbReference>
<feature type="binding site" evidence="9">
    <location>
        <position position="197"/>
    </location>
    <ligand>
        <name>ATP</name>
        <dbReference type="ChEBI" id="CHEBI:30616"/>
    </ligand>
</feature>
<evidence type="ECO:0000313" key="11">
    <source>
        <dbReference type="EMBL" id="PWF24769.1"/>
    </source>
</evidence>
<comment type="catalytic activity">
    <reaction evidence="8 9">
        <text>tRNA(Trp) + L-tryptophan + ATP = L-tryptophyl-tRNA(Trp) + AMP + diphosphate + H(+)</text>
        <dbReference type="Rhea" id="RHEA:24080"/>
        <dbReference type="Rhea" id="RHEA-COMP:9671"/>
        <dbReference type="Rhea" id="RHEA-COMP:9705"/>
        <dbReference type="ChEBI" id="CHEBI:15378"/>
        <dbReference type="ChEBI" id="CHEBI:30616"/>
        <dbReference type="ChEBI" id="CHEBI:33019"/>
        <dbReference type="ChEBI" id="CHEBI:57912"/>
        <dbReference type="ChEBI" id="CHEBI:78442"/>
        <dbReference type="ChEBI" id="CHEBI:78535"/>
        <dbReference type="ChEBI" id="CHEBI:456215"/>
        <dbReference type="EC" id="6.1.1.2"/>
    </reaction>
</comment>
<evidence type="ECO:0000256" key="6">
    <source>
        <dbReference type="ARBA" id="ARBA00022917"/>
    </source>
</evidence>
<dbReference type="NCBIfam" id="TIGR00233">
    <property type="entry name" value="trpS"/>
    <property type="match status" value="1"/>
</dbReference>
<dbReference type="InterPro" id="IPR036913">
    <property type="entry name" value="YegP-like_sf"/>
</dbReference>
<evidence type="ECO:0000256" key="3">
    <source>
        <dbReference type="ARBA" id="ARBA00022598"/>
    </source>
</evidence>
<feature type="binding site" evidence="9">
    <location>
        <position position="143"/>
    </location>
    <ligand>
        <name>L-tryptophan</name>
        <dbReference type="ChEBI" id="CHEBI:57912"/>
    </ligand>
</feature>
<comment type="function">
    <text evidence="9">Catalyzes the attachment of tryptophan to tRNA(Trp).</text>
</comment>
<name>A0A2V1K546_9BURK</name>
<keyword evidence="3 9" id="KW-0436">Ligase</keyword>
<evidence type="ECO:0000256" key="4">
    <source>
        <dbReference type="ARBA" id="ARBA00022741"/>
    </source>
</evidence>
<evidence type="ECO:0000256" key="5">
    <source>
        <dbReference type="ARBA" id="ARBA00022840"/>
    </source>
</evidence>
<dbReference type="GO" id="GO:0005829">
    <property type="term" value="C:cytosol"/>
    <property type="evidence" value="ECO:0007669"/>
    <property type="project" value="TreeGrafter"/>
</dbReference>
<dbReference type="HAMAP" id="MF_00140_B">
    <property type="entry name" value="Trp_tRNA_synth_B"/>
    <property type="match status" value="1"/>
</dbReference>
<dbReference type="FunFam" id="1.10.240.10:FF:000005">
    <property type="entry name" value="Tryptophan--tRNA ligase"/>
    <property type="match status" value="1"/>
</dbReference>
<comment type="subcellular location">
    <subcellularLocation>
        <location evidence="9">Cytoplasm</location>
    </subcellularLocation>
</comment>
<evidence type="ECO:0000313" key="12">
    <source>
        <dbReference type="Proteomes" id="UP000245212"/>
    </source>
</evidence>
<dbReference type="FunFam" id="3.40.50.620:FF:000144">
    <property type="entry name" value="Tryptophan--tRNA ligase"/>
    <property type="match status" value="1"/>
</dbReference>
<evidence type="ECO:0000256" key="2">
    <source>
        <dbReference type="ARBA" id="ARBA00022490"/>
    </source>
</evidence>
<evidence type="ECO:0000256" key="10">
    <source>
        <dbReference type="RuleBase" id="RU363036"/>
    </source>
</evidence>
<dbReference type="EC" id="6.1.1.2" evidence="9"/>
<dbReference type="GO" id="GO:0005524">
    <property type="term" value="F:ATP binding"/>
    <property type="evidence" value="ECO:0007669"/>
    <property type="project" value="UniProtKB-UniRule"/>
</dbReference>
<dbReference type="Pfam" id="PF00579">
    <property type="entry name" value="tRNA-synt_1b"/>
    <property type="match status" value="1"/>
</dbReference>
<proteinExistence type="inferred from homology"/>
<feature type="binding site" evidence="9">
    <location>
        <begin position="155"/>
        <end position="157"/>
    </location>
    <ligand>
        <name>ATP</name>
        <dbReference type="ChEBI" id="CHEBI:30616"/>
    </ligand>
</feature>